<dbReference type="Pfam" id="PF00535">
    <property type="entry name" value="Glycos_transf_2"/>
    <property type="match status" value="1"/>
</dbReference>
<evidence type="ECO:0000256" key="2">
    <source>
        <dbReference type="ARBA" id="ARBA00022676"/>
    </source>
</evidence>
<dbReference type="EC" id="2.4.-.-" evidence="5"/>
<proteinExistence type="inferred from homology"/>
<gene>
    <name evidence="5" type="ORF">LZA78_17345</name>
</gene>
<evidence type="ECO:0000313" key="6">
    <source>
        <dbReference type="Proteomes" id="UP001521181"/>
    </source>
</evidence>
<keyword evidence="2 5" id="KW-0328">Glycosyltransferase</keyword>
<keyword evidence="6" id="KW-1185">Reference proteome</keyword>
<dbReference type="EMBL" id="JAJUOS010000022">
    <property type="protein sequence ID" value="MCE5975229.1"/>
    <property type="molecule type" value="Genomic_DNA"/>
</dbReference>
<evidence type="ECO:0000256" key="1">
    <source>
        <dbReference type="ARBA" id="ARBA00006739"/>
    </source>
</evidence>
<comment type="caution">
    <text evidence="5">The sequence shown here is derived from an EMBL/GenBank/DDBJ whole genome shotgun (WGS) entry which is preliminary data.</text>
</comment>
<comment type="similarity">
    <text evidence="1">Belongs to the glycosyltransferase 2 family.</text>
</comment>
<organism evidence="5 6">
    <name type="scientific">Rhodobacter flavimaris</name>
    <dbReference type="NCBI Taxonomy" id="2907145"/>
    <lineage>
        <taxon>Bacteria</taxon>
        <taxon>Pseudomonadati</taxon>
        <taxon>Pseudomonadota</taxon>
        <taxon>Alphaproteobacteria</taxon>
        <taxon>Rhodobacterales</taxon>
        <taxon>Rhodobacter group</taxon>
        <taxon>Rhodobacter</taxon>
    </lineage>
</organism>
<sequence>MALQKVGTEVGLATMNPTISVIIPTFEDWDGLNNCLEALALQDLDESDYEIIVADNNREQRLPENLALTRNTRVVWEPKPGSYAARNTAIKEARGEFIFFTDSDCLPSKSWLSAGLARFLKEQGCERVAGKIDVVPLKSKWNGWSVYDRVSNLRQDEYVARGHAATANLAVRKSVFGRVGLFREDRFSGGDLEWNRRATVENVPIVFEDAMTVRHPARETHSDCAGKVRRIAGARFAAKSNRPLLKRMPRLKYLLPSIRNFVKIWGDDQNVPAFVRLRAMLCDYQMGWVYNAEIIRLGFLGKAPSRR</sequence>
<dbReference type="Gene3D" id="3.90.550.10">
    <property type="entry name" value="Spore Coat Polysaccharide Biosynthesis Protein SpsA, Chain A"/>
    <property type="match status" value="1"/>
</dbReference>
<evidence type="ECO:0000256" key="3">
    <source>
        <dbReference type="ARBA" id="ARBA00022679"/>
    </source>
</evidence>
<dbReference type="RefSeq" id="WP_233678143.1">
    <property type="nucleotide sequence ID" value="NZ_JAJUOS010000022.1"/>
</dbReference>
<protein>
    <submittedName>
        <fullName evidence="5">Glycosyltransferase</fullName>
        <ecNumber evidence="5">2.4.-.-</ecNumber>
    </submittedName>
</protein>
<feature type="domain" description="Glycosyltransferase 2-like" evidence="4">
    <location>
        <begin position="20"/>
        <end position="145"/>
    </location>
</feature>
<accession>A0ABS8Z3A9</accession>
<dbReference type="Proteomes" id="UP001521181">
    <property type="component" value="Unassembled WGS sequence"/>
</dbReference>
<dbReference type="PANTHER" id="PTHR43179">
    <property type="entry name" value="RHAMNOSYLTRANSFERASE WBBL"/>
    <property type="match status" value="1"/>
</dbReference>
<evidence type="ECO:0000259" key="4">
    <source>
        <dbReference type="Pfam" id="PF00535"/>
    </source>
</evidence>
<dbReference type="PANTHER" id="PTHR43179:SF12">
    <property type="entry name" value="GALACTOFURANOSYLTRANSFERASE GLFT2"/>
    <property type="match status" value="1"/>
</dbReference>
<dbReference type="GO" id="GO:0016757">
    <property type="term" value="F:glycosyltransferase activity"/>
    <property type="evidence" value="ECO:0007669"/>
    <property type="project" value="UniProtKB-KW"/>
</dbReference>
<evidence type="ECO:0000313" key="5">
    <source>
        <dbReference type="EMBL" id="MCE5975229.1"/>
    </source>
</evidence>
<name>A0ABS8Z3A9_9RHOB</name>
<keyword evidence="3 5" id="KW-0808">Transferase</keyword>
<reference evidence="5 6" key="1">
    <citation type="submission" date="2021-12" db="EMBL/GenBank/DDBJ databases">
        <title>Sinirhodobacter sp. WL0062 is a bacterium isolated from seawater.</title>
        <authorList>
            <person name="Wang L."/>
            <person name="He W."/>
            <person name="Zhang D.-F."/>
        </authorList>
    </citation>
    <scope>NUCLEOTIDE SEQUENCE [LARGE SCALE GENOMIC DNA]</scope>
    <source>
        <strain evidence="5 6">WL0062</strain>
    </source>
</reference>
<dbReference type="InterPro" id="IPR001173">
    <property type="entry name" value="Glyco_trans_2-like"/>
</dbReference>
<dbReference type="SUPFAM" id="SSF53448">
    <property type="entry name" value="Nucleotide-diphospho-sugar transferases"/>
    <property type="match status" value="1"/>
</dbReference>
<dbReference type="InterPro" id="IPR029044">
    <property type="entry name" value="Nucleotide-diphossugar_trans"/>
</dbReference>